<dbReference type="Proteomes" id="UP000287687">
    <property type="component" value="Unassembled WGS sequence"/>
</dbReference>
<dbReference type="EMBL" id="SBIP01000004">
    <property type="protein sequence ID" value="RWX75904.1"/>
    <property type="molecule type" value="Genomic_DNA"/>
</dbReference>
<dbReference type="RefSeq" id="WP_128444782.1">
    <property type="nucleotide sequence ID" value="NZ_SBIP01000004.1"/>
</dbReference>
<evidence type="ECO:0000259" key="6">
    <source>
        <dbReference type="PROSITE" id="PS51891"/>
    </source>
</evidence>
<feature type="domain" description="CENP-V/GFA" evidence="6">
    <location>
        <begin position="5"/>
        <end position="111"/>
    </location>
</feature>
<evidence type="ECO:0000256" key="5">
    <source>
        <dbReference type="SAM" id="MobiDB-lite"/>
    </source>
</evidence>
<keyword evidence="4" id="KW-0456">Lyase</keyword>
<evidence type="ECO:0000313" key="8">
    <source>
        <dbReference type="Proteomes" id="UP000287687"/>
    </source>
</evidence>
<accession>A0A3S3VG93</accession>
<sequence>MTELLSGGCQCGAVRYTIRGQVSDRAICHCRMCQKAVGSVTWPFFTVKLADMEWTRGRPALYRSSEAAERGFCAACGTPLSFQPVDGDALDLSIGSLDDPAKMPPDKQYWAGQRMPWFHALPDLPETTSSASPDDTKRRRPYQHPDHDTDDWPNR</sequence>
<evidence type="ECO:0000256" key="2">
    <source>
        <dbReference type="ARBA" id="ARBA00022723"/>
    </source>
</evidence>
<comment type="similarity">
    <text evidence="1">Belongs to the Gfa family.</text>
</comment>
<evidence type="ECO:0000256" key="1">
    <source>
        <dbReference type="ARBA" id="ARBA00005495"/>
    </source>
</evidence>
<keyword evidence="3" id="KW-0862">Zinc</keyword>
<evidence type="ECO:0000256" key="3">
    <source>
        <dbReference type="ARBA" id="ARBA00022833"/>
    </source>
</evidence>
<dbReference type="AlphaFoldDB" id="A0A3S3VG93"/>
<dbReference type="PANTHER" id="PTHR33337:SF40">
    <property type="entry name" value="CENP-V_GFA DOMAIN-CONTAINING PROTEIN-RELATED"/>
    <property type="match status" value="1"/>
</dbReference>
<dbReference type="InterPro" id="IPR006913">
    <property type="entry name" value="CENP-V/GFA"/>
</dbReference>
<organism evidence="7 8">
    <name type="scientific">Neorhizobium lilium</name>
    <dbReference type="NCBI Taxonomy" id="2503024"/>
    <lineage>
        <taxon>Bacteria</taxon>
        <taxon>Pseudomonadati</taxon>
        <taxon>Pseudomonadota</taxon>
        <taxon>Alphaproteobacteria</taxon>
        <taxon>Hyphomicrobiales</taxon>
        <taxon>Rhizobiaceae</taxon>
        <taxon>Rhizobium/Agrobacterium group</taxon>
        <taxon>Neorhizobium</taxon>
    </lineage>
</organism>
<dbReference type="PROSITE" id="PS51891">
    <property type="entry name" value="CENP_V_GFA"/>
    <property type="match status" value="1"/>
</dbReference>
<keyword evidence="8" id="KW-1185">Reference proteome</keyword>
<dbReference type="Gene3D" id="3.90.1590.10">
    <property type="entry name" value="glutathione-dependent formaldehyde- activating enzyme (gfa)"/>
    <property type="match status" value="1"/>
</dbReference>
<comment type="caution">
    <text evidence="7">The sequence shown here is derived from an EMBL/GenBank/DDBJ whole genome shotgun (WGS) entry which is preliminary data.</text>
</comment>
<dbReference type="PANTHER" id="PTHR33337">
    <property type="entry name" value="GFA DOMAIN-CONTAINING PROTEIN"/>
    <property type="match status" value="1"/>
</dbReference>
<keyword evidence="2" id="KW-0479">Metal-binding</keyword>
<evidence type="ECO:0000313" key="7">
    <source>
        <dbReference type="EMBL" id="RWX75904.1"/>
    </source>
</evidence>
<feature type="region of interest" description="Disordered" evidence="5">
    <location>
        <begin position="121"/>
        <end position="155"/>
    </location>
</feature>
<name>A0A3S3VG93_9HYPH</name>
<dbReference type="GO" id="GO:0016846">
    <property type="term" value="F:carbon-sulfur lyase activity"/>
    <property type="evidence" value="ECO:0007669"/>
    <property type="project" value="InterPro"/>
</dbReference>
<reference evidence="7 8" key="1">
    <citation type="submission" date="2019-01" db="EMBL/GenBank/DDBJ databases">
        <title>The draft genome of Rhizobium sp. 24NR.</title>
        <authorList>
            <person name="Liu L."/>
            <person name="Liang L."/>
            <person name="Shi S."/>
            <person name="Xu L."/>
            <person name="Wang X."/>
            <person name="Li L."/>
            <person name="Zhang X."/>
        </authorList>
    </citation>
    <scope>NUCLEOTIDE SEQUENCE [LARGE SCALE GENOMIC DNA]</scope>
    <source>
        <strain evidence="7 8">24NR</strain>
    </source>
</reference>
<dbReference type="InterPro" id="IPR011057">
    <property type="entry name" value="Mss4-like_sf"/>
</dbReference>
<evidence type="ECO:0000256" key="4">
    <source>
        <dbReference type="ARBA" id="ARBA00023239"/>
    </source>
</evidence>
<proteinExistence type="inferred from homology"/>
<dbReference type="Pfam" id="PF04828">
    <property type="entry name" value="GFA"/>
    <property type="match status" value="1"/>
</dbReference>
<feature type="compositionally biased region" description="Basic and acidic residues" evidence="5">
    <location>
        <begin position="143"/>
        <end position="155"/>
    </location>
</feature>
<gene>
    <name evidence="7" type="ORF">EPK99_19705</name>
</gene>
<protein>
    <submittedName>
        <fullName evidence="7">GFA family protein</fullName>
    </submittedName>
</protein>
<dbReference type="OrthoDB" id="9807246at2"/>
<dbReference type="SUPFAM" id="SSF51316">
    <property type="entry name" value="Mss4-like"/>
    <property type="match status" value="1"/>
</dbReference>
<dbReference type="GO" id="GO:0046872">
    <property type="term" value="F:metal ion binding"/>
    <property type="evidence" value="ECO:0007669"/>
    <property type="project" value="UniProtKB-KW"/>
</dbReference>